<dbReference type="EMBL" id="JQBK01000011">
    <property type="protein sequence ID" value="KRN86928.1"/>
    <property type="molecule type" value="Genomic_DNA"/>
</dbReference>
<dbReference type="Pfam" id="PF00583">
    <property type="entry name" value="Acetyltransf_1"/>
    <property type="match status" value="1"/>
</dbReference>
<evidence type="ECO:0000313" key="4">
    <source>
        <dbReference type="Proteomes" id="UP000051491"/>
    </source>
</evidence>
<dbReference type="Proteomes" id="UP000190935">
    <property type="component" value="Chromosome I"/>
</dbReference>
<organism evidence="2 4">
    <name type="scientific">Ligilactobacillus acidipiscis</name>
    <dbReference type="NCBI Taxonomy" id="89059"/>
    <lineage>
        <taxon>Bacteria</taxon>
        <taxon>Bacillati</taxon>
        <taxon>Bacillota</taxon>
        <taxon>Bacilli</taxon>
        <taxon>Lactobacillales</taxon>
        <taxon>Lactobacillaceae</taxon>
        <taxon>Ligilactobacillus</taxon>
    </lineage>
</organism>
<dbReference type="OrthoDB" id="2189687at2"/>
<dbReference type="InterPro" id="IPR016181">
    <property type="entry name" value="Acyl_CoA_acyltransferase"/>
</dbReference>
<name>A0A0R2KBS2_9LACO</name>
<dbReference type="InterPro" id="IPR000182">
    <property type="entry name" value="GNAT_dom"/>
</dbReference>
<dbReference type="Gene3D" id="3.40.630.30">
    <property type="match status" value="1"/>
</dbReference>
<sequence>MLYKYKSGYKKIAMGLLSFIPNLKEVSRLSTEVEWYESQDDRCLFLWKNEDGDFCGIIGAEIDDKIIMVRHVAVSPQYREEGVSFAMFSALAQRYPEHKMMGSFEVAPLLTKWEKNHED</sequence>
<evidence type="ECO:0000313" key="5">
    <source>
        <dbReference type="Proteomes" id="UP000190935"/>
    </source>
</evidence>
<accession>A0A0R2KBS2</accession>
<dbReference type="SUPFAM" id="SSF55729">
    <property type="entry name" value="Acyl-CoA N-acyltransferases (Nat)"/>
    <property type="match status" value="1"/>
</dbReference>
<dbReference type="GO" id="GO:0016747">
    <property type="term" value="F:acyltransferase activity, transferring groups other than amino-acyl groups"/>
    <property type="evidence" value="ECO:0007669"/>
    <property type="project" value="InterPro"/>
</dbReference>
<evidence type="ECO:0000313" key="3">
    <source>
        <dbReference type="EMBL" id="SFV40618.1"/>
    </source>
</evidence>
<evidence type="ECO:0000259" key="1">
    <source>
        <dbReference type="Pfam" id="PF00583"/>
    </source>
</evidence>
<dbReference type="KEGG" id="laca:LAC1533_1198"/>
<reference evidence="5" key="2">
    <citation type="submission" date="2016-11" db="EMBL/GenBank/DDBJ databases">
        <authorList>
            <person name="Papadimitriou K."/>
        </authorList>
    </citation>
    <scope>NUCLEOTIDE SEQUENCE [LARGE SCALE GENOMIC DNA]</scope>
    <source>
        <strain evidence="5">ACA-DC 1533</strain>
    </source>
</reference>
<gene>
    <name evidence="2" type="ORF">IV43_GL000216</name>
    <name evidence="3" type="ORF">LAC1533_1198</name>
</gene>
<dbReference type="EMBL" id="LT630287">
    <property type="protein sequence ID" value="SFV40618.1"/>
    <property type="molecule type" value="Genomic_DNA"/>
</dbReference>
<dbReference type="STRING" id="89059.LAC1533_1198"/>
<dbReference type="PATRIC" id="fig|89059.3.peg.221"/>
<dbReference type="GeneID" id="95349297"/>
<reference evidence="2 4" key="1">
    <citation type="journal article" date="2015" name="Genome Announc.">
        <title>Expanding the biotechnology potential of lactobacilli through comparative genomics of 213 strains and associated genera.</title>
        <authorList>
            <person name="Sun Z."/>
            <person name="Harris H.M."/>
            <person name="McCann A."/>
            <person name="Guo C."/>
            <person name="Argimon S."/>
            <person name="Zhang W."/>
            <person name="Yang X."/>
            <person name="Jeffery I.B."/>
            <person name="Cooney J.C."/>
            <person name="Kagawa T.F."/>
            <person name="Liu W."/>
            <person name="Song Y."/>
            <person name="Salvetti E."/>
            <person name="Wrobel A."/>
            <person name="Rasinkangas P."/>
            <person name="Parkhill J."/>
            <person name="Rea M.C."/>
            <person name="O'Sullivan O."/>
            <person name="Ritari J."/>
            <person name="Douillard F.P."/>
            <person name="Paul Ross R."/>
            <person name="Yang R."/>
            <person name="Briner A.E."/>
            <person name="Felis G.E."/>
            <person name="de Vos W.M."/>
            <person name="Barrangou R."/>
            <person name="Klaenhammer T.R."/>
            <person name="Caufield P.W."/>
            <person name="Cui Y."/>
            <person name="Zhang H."/>
            <person name="O'Toole P.W."/>
        </authorList>
    </citation>
    <scope>NUCLEOTIDE SEQUENCE [LARGE SCALE GENOMIC DNA]</scope>
    <source>
        <strain evidence="2 4">DSM 15353</strain>
    </source>
</reference>
<proteinExistence type="predicted"/>
<dbReference type="AlphaFoldDB" id="A0A0R2KBS2"/>
<dbReference type="Proteomes" id="UP000051491">
    <property type="component" value="Unassembled WGS sequence"/>
</dbReference>
<evidence type="ECO:0000313" key="2">
    <source>
        <dbReference type="EMBL" id="KRN86928.1"/>
    </source>
</evidence>
<dbReference type="RefSeq" id="WP_010494077.1">
    <property type="nucleotide sequence ID" value="NZ_JQBK01000011.1"/>
</dbReference>
<feature type="domain" description="N-acetyltransferase" evidence="1">
    <location>
        <begin position="32"/>
        <end position="99"/>
    </location>
</feature>
<keyword evidence="3" id="KW-0808">Transferase</keyword>
<protein>
    <submittedName>
        <fullName evidence="2 3">RibT protein</fullName>
    </submittedName>
</protein>
<reference evidence="3" key="3">
    <citation type="submission" date="2016-11" db="EMBL/GenBank/DDBJ databases">
        <authorList>
            <person name="Jaros S."/>
            <person name="Januszkiewicz K."/>
            <person name="Wedrychowicz H."/>
        </authorList>
    </citation>
    <scope>NUCLEOTIDE SEQUENCE [LARGE SCALE GENOMIC DNA]</scope>
    <source>
        <strain evidence="3">ACA-DC 1533</strain>
    </source>
</reference>